<dbReference type="SUPFAM" id="SSF53335">
    <property type="entry name" value="S-adenosyl-L-methionine-dependent methyltransferases"/>
    <property type="match status" value="1"/>
</dbReference>
<dbReference type="GO" id="GO:0017069">
    <property type="term" value="F:snRNA binding"/>
    <property type="evidence" value="ECO:0007669"/>
    <property type="project" value="TreeGrafter"/>
</dbReference>
<organism evidence="9 10">
    <name type="scientific">Ramazzottius varieornatus</name>
    <name type="common">Water bear</name>
    <name type="synonym">Tardigrade</name>
    <dbReference type="NCBI Taxonomy" id="947166"/>
    <lineage>
        <taxon>Eukaryota</taxon>
        <taxon>Metazoa</taxon>
        <taxon>Ecdysozoa</taxon>
        <taxon>Tardigrada</taxon>
        <taxon>Eutardigrada</taxon>
        <taxon>Parachela</taxon>
        <taxon>Hypsibioidea</taxon>
        <taxon>Ramazzottiidae</taxon>
        <taxon>Ramazzottius</taxon>
    </lineage>
</organism>
<comment type="similarity">
    <text evidence="1 6">Belongs to the methyltransferase superfamily.</text>
</comment>
<evidence type="ECO:0000256" key="2">
    <source>
        <dbReference type="ARBA" id="ARBA00022603"/>
    </source>
</evidence>
<name>A0A1D1W686_RAMVA</name>
<dbReference type="GO" id="GO:0008171">
    <property type="term" value="F:O-methyltransferase activity"/>
    <property type="evidence" value="ECO:0007669"/>
    <property type="project" value="UniProtKB-UniRule"/>
</dbReference>
<evidence type="ECO:0000256" key="7">
    <source>
        <dbReference type="SAM" id="MobiDB-lite"/>
    </source>
</evidence>
<accession>A0A1D1W686</accession>
<keyword evidence="4 5" id="KW-0949">S-adenosyl-L-methionine</keyword>
<evidence type="ECO:0000313" key="10">
    <source>
        <dbReference type="Proteomes" id="UP000186922"/>
    </source>
</evidence>
<dbReference type="EMBL" id="BDGG01000019">
    <property type="protein sequence ID" value="GAV08951.1"/>
    <property type="molecule type" value="Genomic_DNA"/>
</dbReference>
<dbReference type="Pfam" id="PF06859">
    <property type="entry name" value="Bin3"/>
    <property type="match status" value="1"/>
</dbReference>
<evidence type="ECO:0000256" key="6">
    <source>
        <dbReference type="RuleBase" id="RU367087"/>
    </source>
</evidence>
<sequence>METPAEQSDSSTSQGSHRKRKKPADAMESDDVTVADDMKSTFASPSKRKRSRHPSTSSAMAHLTIEQDTVQDPPAPASAEKEKERWKRHMSYKRNQQSLLVRDPLGLDPNPPPPLSNGHTKPPRNGFSGFRPFGSWRRPTGQKHRKDRLIEPPKKIDRHDPLQLNAQYQHYKATHTEDGTRVPSKSELQAERFRFGNYNRYYGYREVATDPRYPLMRPEWFEGKDCLDVGCNTGQFTLALTKAMKPRMMIGIDIDGELIRVAKRNIRHYLSEEICQREGFPKSLPILYGPIAAPAVFDPQSEGPREFPCNVAFLTCNYVPNEETDIDAETEEFDTILALSVTKWVHLNWGDDGLKMFFKRVFKHLRPGGRFILEPQAWSSYSSGRSKGKFTPTMKTGYDAITFLPESFSAYLLSDKVGFSSCETIHLPSNTAVATGFKRGIFLFTKSAAVSEINHGDK</sequence>
<evidence type="ECO:0000256" key="3">
    <source>
        <dbReference type="ARBA" id="ARBA00022679"/>
    </source>
</evidence>
<dbReference type="PROSITE" id="PS51515">
    <property type="entry name" value="BIN3_SAM"/>
    <property type="match status" value="1"/>
</dbReference>
<protein>
    <recommendedName>
        <fullName evidence="6">RNA methyltransferase</fullName>
        <ecNumber evidence="6">2.1.1.-</ecNumber>
    </recommendedName>
</protein>
<dbReference type="GO" id="GO:0008173">
    <property type="term" value="F:RNA methyltransferase activity"/>
    <property type="evidence" value="ECO:0007669"/>
    <property type="project" value="UniProtKB-UniRule"/>
</dbReference>
<gene>
    <name evidence="9" type="primary">RvY_18567-1</name>
    <name evidence="9" type="synonym">RvY_18567.1</name>
    <name evidence="9" type="ORF">RvY_18567</name>
</gene>
<evidence type="ECO:0000313" key="9">
    <source>
        <dbReference type="EMBL" id="GAV08951.1"/>
    </source>
</evidence>
<dbReference type="InterPro" id="IPR024160">
    <property type="entry name" value="BIN3_SAM-bd_dom"/>
</dbReference>
<feature type="domain" description="Bin3-type SAM" evidence="8">
    <location>
        <begin position="210"/>
        <end position="449"/>
    </location>
</feature>
<dbReference type="PANTHER" id="PTHR12315:SF0">
    <property type="entry name" value="7SK SNRNA METHYLPHOSPHATE CAPPING ENZYME"/>
    <property type="match status" value="1"/>
</dbReference>
<dbReference type="EC" id="2.1.1.-" evidence="6"/>
<dbReference type="Gene3D" id="3.40.50.150">
    <property type="entry name" value="Vaccinia Virus protein VP39"/>
    <property type="match status" value="1"/>
</dbReference>
<keyword evidence="3 6" id="KW-0808">Transferase</keyword>
<dbReference type="GO" id="GO:0032259">
    <property type="term" value="P:methylation"/>
    <property type="evidence" value="ECO:0007669"/>
    <property type="project" value="UniProtKB-KW"/>
</dbReference>
<evidence type="ECO:0000256" key="5">
    <source>
        <dbReference type="PROSITE-ProRule" id="PRU00848"/>
    </source>
</evidence>
<dbReference type="CDD" id="cd02440">
    <property type="entry name" value="AdoMet_MTases"/>
    <property type="match status" value="1"/>
</dbReference>
<dbReference type="GO" id="GO:0040031">
    <property type="term" value="P:snRNA modification"/>
    <property type="evidence" value="ECO:0007669"/>
    <property type="project" value="TreeGrafter"/>
</dbReference>
<dbReference type="AlphaFoldDB" id="A0A1D1W686"/>
<feature type="compositionally biased region" description="Polar residues" evidence="7">
    <location>
        <begin position="1"/>
        <end position="15"/>
    </location>
</feature>
<dbReference type="InterPro" id="IPR010675">
    <property type="entry name" value="Bin3_C"/>
</dbReference>
<evidence type="ECO:0000259" key="8">
    <source>
        <dbReference type="PROSITE" id="PS51515"/>
    </source>
</evidence>
<dbReference type="PANTHER" id="PTHR12315">
    <property type="entry name" value="BICOID-INTERACTING PROTEIN RELATED"/>
    <property type="match status" value="1"/>
</dbReference>
<dbReference type="InterPro" id="IPR039772">
    <property type="entry name" value="Bin3-like"/>
</dbReference>
<dbReference type="Proteomes" id="UP000186922">
    <property type="component" value="Unassembled WGS sequence"/>
</dbReference>
<feature type="region of interest" description="Disordered" evidence="7">
    <location>
        <begin position="1"/>
        <end position="148"/>
    </location>
</feature>
<proteinExistence type="inferred from homology"/>
<evidence type="ECO:0000256" key="1">
    <source>
        <dbReference type="ARBA" id="ARBA00008361"/>
    </source>
</evidence>
<reference evidence="9 10" key="1">
    <citation type="journal article" date="2016" name="Nat. Commun.">
        <title>Extremotolerant tardigrade genome and improved radiotolerance of human cultured cells by tardigrade-unique protein.</title>
        <authorList>
            <person name="Hashimoto T."/>
            <person name="Horikawa D.D."/>
            <person name="Saito Y."/>
            <person name="Kuwahara H."/>
            <person name="Kozuka-Hata H."/>
            <person name="Shin-I T."/>
            <person name="Minakuchi Y."/>
            <person name="Ohishi K."/>
            <person name="Motoyama A."/>
            <person name="Aizu T."/>
            <person name="Enomoto A."/>
            <person name="Kondo K."/>
            <person name="Tanaka S."/>
            <person name="Hara Y."/>
            <person name="Koshikawa S."/>
            <person name="Sagara H."/>
            <person name="Miura T."/>
            <person name="Yokobori S."/>
            <person name="Miyagawa K."/>
            <person name="Suzuki Y."/>
            <person name="Kubo T."/>
            <person name="Oyama M."/>
            <person name="Kohara Y."/>
            <person name="Fujiyama A."/>
            <person name="Arakawa K."/>
            <person name="Katayama T."/>
            <person name="Toyoda A."/>
            <person name="Kunieda T."/>
        </authorList>
    </citation>
    <scope>NUCLEOTIDE SEQUENCE [LARGE SCALE GENOMIC DNA]</scope>
    <source>
        <strain evidence="9 10">YOKOZUNA-1</strain>
    </source>
</reference>
<keyword evidence="10" id="KW-1185">Reference proteome</keyword>
<dbReference type="InterPro" id="IPR029063">
    <property type="entry name" value="SAM-dependent_MTases_sf"/>
</dbReference>
<dbReference type="STRING" id="947166.A0A1D1W686"/>
<comment type="caution">
    <text evidence="9">The sequence shown here is derived from an EMBL/GenBank/DDBJ whole genome shotgun (WGS) entry which is preliminary data.</text>
</comment>
<evidence type="ECO:0000256" key="4">
    <source>
        <dbReference type="ARBA" id="ARBA00022691"/>
    </source>
</evidence>
<dbReference type="OrthoDB" id="10017101at2759"/>
<keyword evidence="2 6" id="KW-0489">Methyltransferase</keyword>